<gene>
    <name evidence="2" type="ORF">C6568_08035</name>
</gene>
<dbReference type="CDD" id="cd06558">
    <property type="entry name" value="crotonase-like"/>
    <property type="match status" value="1"/>
</dbReference>
<dbReference type="GO" id="GO:0003824">
    <property type="term" value="F:catalytic activity"/>
    <property type="evidence" value="ECO:0007669"/>
    <property type="project" value="UniProtKB-ARBA"/>
</dbReference>
<protein>
    <submittedName>
        <fullName evidence="2">Enoyl-CoA hydratase</fullName>
    </submittedName>
</protein>
<comment type="similarity">
    <text evidence="1">Belongs to the enoyl-CoA hydratase/isomerase family.</text>
</comment>
<evidence type="ECO:0000313" key="2">
    <source>
        <dbReference type="EMBL" id="AVO49214.1"/>
    </source>
</evidence>
<dbReference type="InterPro" id="IPR029045">
    <property type="entry name" value="ClpP/crotonase-like_dom_sf"/>
</dbReference>
<dbReference type="InterPro" id="IPR001753">
    <property type="entry name" value="Enoyl-CoA_hydra/iso"/>
</dbReference>
<keyword evidence="3" id="KW-1185">Reference proteome</keyword>
<dbReference type="OrthoDB" id="9774843at2"/>
<sequence>MEPQQDLLQQRDGAVLRLTINRPERRNAMSAAVIEGLTQALANANGDRELRAIVLQGVGDAAFCSGADLQTGKSFQFDCSQPQLGFANLLRAARACHVPLIAYVNGACMAGGMGLLAMCDLAIAAPHARFGLPEVRVGVFPAQVLAVLQPLLPPRVLNDLCLTGRSIDAERALALDLINEIDHDGQALERLLGELQAVSGTALRRGLYTLKHTQSMTFDQAMAFTESQIALFAQTEDAREGQAAFREKRAPVWTGR</sequence>
<evidence type="ECO:0000256" key="1">
    <source>
        <dbReference type="ARBA" id="ARBA00005254"/>
    </source>
</evidence>
<dbReference type="RefSeq" id="WP_106683647.1">
    <property type="nucleotide sequence ID" value="NZ_CP027667.1"/>
</dbReference>
<dbReference type="InterPro" id="IPR051683">
    <property type="entry name" value="Enoyl-CoA_Hydratase/Isomerase"/>
</dbReference>
<dbReference type="InterPro" id="IPR014748">
    <property type="entry name" value="Enoyl-CoA_hydra_C"/>
</dbReference>
<accession>A0A2R3QC11</accession>
<dbReference type="Pfam" id="PF00378">
    <property type="entry name" value="ECH_1"/>
    <property type="match status" value="1"/>
</dbReference>
<dbReference type="PANTHER" id="PTHR42964">
    <property type="entry name" value="ENOYL-COA HYDRATASE"/>
    <property type="match status" value="1"/>
</dbReference>
<dbReference type="Proteomes" id="UP000237925">
    <property type="component" value="Chromosome"/>
</dbReference>
<dbReference type="SUPFAM" id="SSF52096">
    <property type="entry name" value="ClpP/crotonase"/>
    <property type="match status" value="1"/>
</dbReference>
<dbReference type="Gene3D" id="1.10.12.10">
    <property type="entry name" value="Lyase 2-enoyl-coa Hydratase, Chain A, domain 2"/>
    <property type="match status" value="1"/>
</dbReference>
<reference evidence="2 3" key="1">
    <citation type="submission" date="2018-03" db="EMBL/GenBank/DDBJ databases">
        <title>Genome sequencing of Melaminivora sp.</title>
        <authorList>
            <person name="Kim S.-J."/>
            <person name="Heo J."/>
            <person name="Ahn J.-H."/>
            <person name="Kwon S.-W."/>
        </authorList>
    </citation>
    <scope>NUCLEOTIDE SEQUENCE [LARGE SCALE GENOMIC DNA]</scope>
    <source>
        <strain evidence="2 3">SC2-9</strain>
    </source>
</reference>
<proteinExistence type="inferred from homology"/>
<dbReference type="KEGG" id="mela:C6568_08035"/>
<evidence type="ECO:0000313" key="3">
    <source>
        <dbReference type="Proteomes" id="UP000237925"/>
    </source>
</evidence>
<dbReference type="AlphaFoldDB" id="A0A2R3QC11"/>
<name>A0A2R3QC11_9BURK</name>
<organism evidence="2 3">
    <name type="scientific">Melaminivora suipulveris</name>
    <dbReference type="NCBI Taxonomy" id="2109913"/>
    <lineage>
        <taxon>Bacteria</taxon>
        <taxon>Pseudomonadati</taxon>
        <taxon>Pseudomonadota</taxon>
        <taxon>Betaproteobacteria</taxon>
        <taxon>Burkholderiales</taxon>
        <taxon>Comamonadaceae</taxon>
        <taxon>Melaminivora</taxon>
    </lineage>
</organism>
<dbReference type="PANTHER" id="PTHR42964:SF1">
    <property type="entry name" value="POLYKETIDE BIOSYNTHESIS ENOYL-COA HYDRATASE PKSH-RELATED"/>
    <property type="match status" value="1"/>
</dbReference>
<dbReference type="EMBL" id="CP027667">
    <property type="protein sequence ID" value="AVO49214.1"/>
    <property type="molecule type" value="Genomic_DNA"/>
</dbReference>
<dbReference type="Gene3D" id="3.90.226.10">
    <property type="entry name" value="2-enoyl-CoA Hydratase, Chain A, domain 1"/>
    <property type="match status" value="1"/>
</dbReference>